<dbReference type="PANTHER" id="PTHR45436:SF5">
    <property type="entry name" value="SENSOR HISTIDINE KINASE TRCS"/>
    <property type="match status" value="1"/>
</dbReference>
<dbReference type="InterPro" id="IPR050428">
    <property type="entry name" value="TCS_sensor_his_kinase"/>
</dbReference>
<keyword evidence="5" id="KW-0808">Transferase</keyword>
<evidence type="ECO:0000256" key="10">
    <source>
        <dbReference type="ARBA" id="ARBA00023136"/>
    </source>
</evidence>
<dbReference type="InterPro" id="IPR003660">
    <property type="entry name" value="HAMP_dom"/>
</dbReference>
<evidence type="ECO:0000259" key="13">
    <source>
        <dbReference type="PROSITE" id="PS50885"/>
    </source>
</evidence>
<protein>
    <recommendedName>
        <fullName evidence="3">histidine kinase</fullName>
        <ecNumber evidence="3">2.7.13.3</ecNumber>
    </recommendedName>
</protein>
<dbReference type="SMART" id="SM00387">
    <property type="entry name" value="HATPase_c"/>
    <property type="match status" value="1"/>
</dbReference>
<reference evidence="14 15" key="1">
    <citation type="journal article" date="2019" name="Int. J. Syst. Evol. Microbiol.">
        <title>The Global Catalogue of Microorganisms (GCM) 10K type strain sequencing project: providing services to taxonomists for standard genome sequencing and annotation.</title>
        <authorList>
            <consortium name="The Broad Institute Genomics Platform"/>
            <consortium name="The Broad Institute Genome Sequencing Center for Infectious Disease"/>
            <person name="Wu L."/>
            <person name="Ma J."/>
        </authorList>
    </citation>
    <scope>NUCLEOTIDE SEQUENCE [LARGE SCALE GENOMIC DNA]</scope>
    <source>
        <strain evidence="14 15">JCM 13250</strain>
    </source>
</reference>
<evidence type="ECO:0000256" key="5">
    <source>
        <dbReference type="ARBA" id="ARBA00022679"/>
    </source>
</evidence>
<dbReference type="Proteomes" id="UP001500218">
    <property type="component" value="Unassembled WGS sequence"/>
</dbReference>
<dbReference type="CDD" id="cd00082">
    <property type="entry name" value="HisKA"/>
    <property type="match status" value="1"/>
</dbReference>
<evidence type="ECO:0000256" key="6">
    <source>
        <dbReference type="ARBA" id="ARBA00022692"/>
    </source>
</evidence>
<dbReference type="SMART" id="SM00388">
    <property type="entry name" value="HisKA"/>
    <property type="match status" value="1"/>
</dbReference>
<dbReference type="InterPro" id="IPR036890">
    <property type="entry name" value="HATPase_C_sf"/>
</dbReference>
<dbReference type="SUPFAM" id="SSF55874">
    <property type="entry name" value="ATPase domain of HSP90 chaperone/DNA topoisomerase II/histidine kinase"/>
    <property type="match status" value="1"/>
</dbReference>
<dbReference type="InterPro" id="IPR003594">
    <property type="entry name" value="HATPase_dom"/>
</dbReference>
<evidence type="ECO:0000256" key="2">
    <source>
        <dbReference type="ARBA" id="ARBA00004236"/>
    </source>
</evidence>
<proteinExistence type="predicted"/>
<evidence type="ECO:0000313" key="14">
    <source>
        <dbReference type="EMBL" id="GAA1787704.1"/>
    </source>
</evidence>
<evidence type="ECO:0000256" key="4">
    <source>
        <dbReference type="ARBA" id="ARBA00022553"/>
    </source>
</evidence>
<feature type="domain" description="Histidine kinase" evidence="12">
    <location>
        <begin position="274"/>
        <end position="504"/>
    </location>
</feature>
<dbReference type="GO" id="GO:0016301">
    <property type="term" value="F:kinase activity"/>
    <property type="evidence" value="ECO:0007669"/>
    <property type="project" value="UniProtKB-KW"/>
</dbReference>
<dbReference type="InterPro" id="IPR005467">
    <property type="entry name" value="His_kinase_dom"/>
</dbReference>
<feature type="domain" description="HAMP" evidence="13">
    <location>
        <begin position="199"/>
        <end position="252"/>
    </location>
</feature>
<keyword evidence="9" id="KW-0902">Two-component regulatory system</keyword>
<dbReference type="Gene3D" id="1.10.287.130">
    <property type="match status" value="1"/>
</dbReference>
<comment type="caution">
    <text evidence="14">The sequence shown here is derived from an EMBL/GenBank/DDBJ whole genome shotgun (WGS) entry which is preliminary data.</text>
</comment>
<dbReference type="CDD" id="cd06225">
    <property type="entry name" value="HAMP"/>
    <property type="match status" value="1"/>
</dbReference>
<evidence type="ECO:0000256" key="9">
    <source>
        <dbReference type="ARBA" id="ARBA00023012"/>
    </source>
</evidence>
<dbReference type="Gene3D" id="6.10.340.10">
    <property type="match status" value="1"/>
</dbReference>
<accession>A0ABN2LGA1</accession>
<comment type="subcellular location">
    <subcellularLocation>
        <location evidence="2">Cell membrane</location>
    </subcellularLocation>
</comment>
<dbReference type="SMART" id="SM00304">
    <property type="entry name" value="HAMP"/>
    <property type="match status" value="1"/>
</dbReference>
<dbReference type="SUPFAM" id="SSF158472">
    <property type="entry name" value="HAMP domain-like"/>
    <property type="match status" value="1"/>
</dbReference>
<evidence type="ECO:0000256" key="3">
    <source>
        <dbReference type="ARBA" id="ARBA00012438"/>
    </source>
</evidence>
<dbReference type="PROSITE" id="PS50109">
    <property type="entry name" value="HIS_KIN"/>
    <property type="match status" value="1"/>
</dbReference>
<dbReference type="InterPro" id="IPR036097">
    <property type="entry name" value="HisK_dim/P_sf"/>
</dbReference>
<keyword evidence="7 14" id="KW-0418">Kinase</keyword>
<dbReference type="SUPFAM" id="SSF47384">
    <property type="entry name" value="Homodimeric domain of signal transducing histidine kinase"/>
    <property type="match status" value="1"/>
</dbReference>
<dbReference type="PROSITE" id="PS50885">
    <property type="entry name" value="HAMP"/>
    <property type="match status" value="1"/>
</dbReference>
<keyword evidence="15" id="KW-1185">Reference proteome</keyword>
<keyword evidence="4" id="KW-0597">Phosphoprotein</keyword>
<comment type="catalytic activity">
    <reaction evidence="1">
        <text>ATP + protein L-histidine = ADP + protein N-phospho-L-histidine.</text>
        <dbReference type="EC" id="2.7.13.3"/>
    </reaction>
</comment>
<evidence type="ECO:0000256" key="7">
    <source>
        <dbReference type="ARBA" id="ARBA00022777"/>
    </source>
</evidence>
<dbReference type="InterPro" id="IPR004358">
    <property type="entry name" value="Sig_transdc_His_kin-like_C"/>
</dbReference>
<feature type="transmembrane region" description="Helical" evidence="11">
    <location>
        <begin position="24"/>
        <end position="46"/>
    </location>
</feature>
<sequence>MSYDSRPDPDVSTAPPRVPLRVKLTVAMLGLVAAAVVVISVASTFLMRDYLIDRIDTHLAERANSFILLDERGRAPTQQAVCLADYDPASVEIALIYQNEACGVRPFLPIGYDDASAPELPKDRAAAREVAGELRTVHSTDGNLRWRVVTLPLRGGQVVTLAEDLSMVEHAIGRLVIIQLLVGAAVLITMATAGGWAVRRSLRSLGVIERTAAAIASGDLRQRVPDLGSKTEVGRLAGALNVMLAQIEQAFTARAESEARAVRSEERMREFVADASHELRTPLTTIRGFAELYRQGATDDPAAVLRRIEDEAARMGLLVEDLLLLARLDRERPLQMKPVPLTGLVTDAAAAARAVAPDRTIEVELPAADPVVVGDEPRLRQVIGNLVTNALTHTPAGTPVTLRLRGEAGATGADGTAVIEVSDAGHGLTAEQAERVFERFYRVDKARTRQAASAAAGPKGSPHSGTGLGLAIVAALVAAHDGAIELDTAPGVGATFRVRLPLAPVGTACDSQLTSSLIPAPPQSGRASFYP</sequence>
<keyword evidence="6 11" id="KW-0812">Transmembrane</keyword>
<dbReference type="Gene3D" id="3.30.565.10">
    <property type="entry name" value="Histidine kinase-like ATPase, C-terminal domain"/>
    <property type="match status" value="1"/>
</dbReference>
<dbReference type="InterPro" id="IPR003661">
    <property type="entry name" value="HisK_dim/P_dom"/>
</dbReference>
<evidence type="ECO:0000259" key="12">
    <source>
        <dbReference type="PROSITE" id="PS50109"/>
    </source>
</evidence>
<dbReference type="Pfam" id="PF00512">
    <property type="entry name" value="HisKA"/>
    <property type="match status" value="1"/>
</dbReference>
<organism evidence="14 15">
    <name type="scientific">Luedemannella flava</name>
    <dbReference type="NCBI Taxonomy" id="349316"/>
    <lineage>
        <taxon>Bacteria</taxon>
        <taxon>Bacillati</taxon>
        <taxon>Actinomycetota</taxon>
        <taxon>Actinomycetes</taxon>
        <taxon>Micromonosporales</taxon>
        <taxon>Micromonosporaceae</taxon>
        <taxon>Luedemannella</taxon>
    </lineage>
</organism>
<evidence type="ECO:0000256" key="11">
    <source>
        <dbReference type="SAM" id="Phobius"/>
    </source>
</evidence>
<evidence type="ECO:0000313" key="15">
    <source>
        <dbReference type="Proteomes" id="UP001500218"/>
    </source>
</evidence>
<evidence type="ECO:0000256" key="8">
    <source>
        <dbReference type="ARBA" id="ARBA00022989"/>
    </source>
</evidence>
<name>A0ABN2LGA1_9ACTN</name>
<keyword evidence="10 11" id="KW-0472">Membrane</keyword>
<dbReference type="PRINTS" id="PR00344">
    <property type="entry name" value="BCTRLSENSOR"/>
</dbReference>
<gene>
    <name evidence="14" type="ORF">GCM10009682_07110</name>
</gene>
<dbReference type="EC" id="2.7.13.3" evidence="3"/>
<keyword evidence="8 11" id="KW-1133">Transmembrane helix</keyword>
<evidence type="ECO:0000256" key="1">
    <source>
        <dbReference type="ARBA" id="ARBA00000085"/>
    </source>
</evidence>
<dbReference type="CDD" id="cd00075">
    <property type="entry name" value="HATPase"/>
    <property type="match status" value="1"/>
</dbReference>
<dbReference type="EMBL" id="BAAALT010000013">
    <property type="protein sequence ID" value="GAA1787704.1"/>
    <property type="molecule type" value="Genomic_DNA"/>
</dbReference>
<dbReference type="Pfam" id="PF00672">
    <property type="entry name" value="HAMP"/>
    <property type="match status" value="1"/>
</dbReference>
<dbReference type="Pfam" id="PF02518">
    <property type="entry name" value="HATPase_c"/>
    <property type="match status" value="1"/>
</dbReference>
<feature type="transmembrane region" description="Helical" evidence="11">
    <location>
        <begin position="175"/>
        <end position="198"/>
    </location>
</feature>
<dbReference type="PANTHER" id="PTHR45436">
    <property type="entry name" value="SENSOR HISTIDINE KINASE YKOH"/>
    <property type="match status" value="1"/>
</dbReference>